<dbReference type="EMBL" id="EF144312">
    <property type="protein sequence ID" value="ABK92568.1"/>
    <property type="molecule type" value="mRNA"/>
</dbReference>
<sequence length="50" mass="5850">MIQRNLIWLILLKGTQSVYLLPDGLQSDSRQIIQVFGFCIAIWKYTRHGD</sequence>
<proteinExistence type="evidence at transcript level"/>
<organism evidence="2">
    <name type="scientific">Populus trichocarpa</name>
    <name type="common">Western balsam poplar</name>
    <name type="synonym">Populus balsamifera subsp. trichocarpa</name>
    <dbReference type="NCBI Taxonomy" id="3694"/>
    <lineage>
        <taxon>Eukaryota</taxon>
        <taxon>Viridiplantae</taxon>
        <taxon>Streptophyta</taxon>
        <taxon>Embryophyta</taxon>
        <taxon>Tracheophyta</taxon>
        <taxon>Spermatophyta</taxon>
        <taxon>Magnoliopsida</taxon>
        <taxon>eudicotyledons</taxon>
        <taxon>Gunneridae</taxon>
        <taxon>Pentapetalae</taxon>
        <taxon>rosids</taxon>
        <taxon>fabids</taxon>
        <taxon>Malpighiales</taxon>
        <taxon>Salicaceae</taxon>
        <taxon>Saliceae</taxon>
        <taxon>Populus</taxon>
    </lineage>
</organism>
<evidence type="ECO:0000313" key="2">
    <source>
        <dbReference type="EMBL" id="ABK92568.1"/>
    </source>
</evidence>
<reference evidence="2" key="1">
    <citation type="journal article" date="2008" name="BMC Genomics">
        <title>Analysis of 4,664 high-quality sequence-finished poplar full-length cDNA clones and their utility for the discovery of genes responding to insect feeding.</title>
        <authorList>
            <person name="Ralph S.G."/>
            <person name="Chun H.J."/>
            <person name="Cooper D."/>
            <person name="Kirkpatrick R."/>
            <person name="Kolosova N."/>
            <person name="Gunter L."/>
            <person name="Tuskan G.A."/>
            <person name="Douglas C.J."/>
            <person name="Holt R.A."/>
            <person name="Jones S.J."/>
            <person name="Marra M.A."/>
            <person name="Bohlmann J."/>
        </authorList>
    </citation>
    <scope>NUCLEOTIDE SEQUENCE</scope>
    <source>
        <tissue evidence="2">Outer xylem</tissue>
    </source>
</reference>
<accession>A9P865</accession>
<evidence type="ECO:0000256" key="1">
    <source>
        <dbReference type="SAM" id="SignalP"/>
    </source>
</evidence>
<dbReference type="AlphaFoldDB" id="A9P865"/>
<feature type="chain" id="PRO_5002739871" evidence="1">
    <location>
        <begin position="18"/>
        <end position="50"/>
    </location>
</feature>
<name>A9P865_POPTR</name>
<protein>
    <submittedName>
        <fullName evidence="2">Uncharacterized protein</fullName>
    </submittedName>
</protein>
<keyword evidence="1" id="KW-0732">Signal</keyword>
<feature type="signal peptide" evidence="1">
    <location>
        <begin position="1"/>
        <end position="17"/>
    </location>
</feature>